<accession>A0AAV3J4I5</accession>
<name>A0AAV3J4I5_LEPBO</name>
<dbReference type="EMBL" id="AHNP02000014">
    <property type="protein sequence ID" value="EPG55883.1"/>
    <property type="molecule type" value="Genomic_DNA"/>
</dbReference>
<gene>
    <name evidence="1" type="ORF">LEP1GSC103_0669</name>
</gene>
<reference evidence="1 2" key="1">
    <citation type="submission" date="2013-04" db="EMBL/GenBank/DDBJ databases">
        <authorList>
            <person name="Harkins D.M."/>
            <person name="Durkin A.S."/>
            <person name="Brinkac L.M."/>
            <person name="Haft D.H."/>
            <person name="Selengut J.D."/>
            <person name="Sanka R."/>
            <person name="DePew J."/>
            <person name="Purushe J."/>
            <person name="Chanthongthip A."/>
            <person name="Lattana O."/>
            <person name="Phetsouvanh R."/>
            <person name="Newton P.N."/>
            <person name="Vinetz J.M."/>
            <person name="Sutton G.G."/>
            <person name="Nierman W.C."/>
            <person name="Fouts D.E."/>
        </authorList>
    </citation>
    <scope>NUCLEOTIDE SEQUENCE [LARGE SCALE GENOMIC DNA]</scope>
    <source>
        <strain evidence="1 2">UI 09931</strain>
    </source>
</reference>
<evidence type="ECO:0000313" key="2">
    <source>
        <dbReference type="Proteomes" id="UP000014570"/>
    </source>
</evidence>
<protein>
    <submittedName>
        <fullName evidence="1">Uncharacterized protein</fullName>
    </submittedName>
</protein>
<dbReference type="AlphaFoldDB" id="A0AAV3J4I5"/>
<evidence type="ECO:0000313" key="1">
    <source>
        <dbReference type="EMBL" id="EPG55883.1"/>
    </source>
</evidence>
<dbReference type="Proteomes" id="UP000014570">
    <property type="component" value="Unassembled WGS sequence"/>
</dbReference>
<comment type="caution">
    <text evidence="1">The sequence shown here is derived from an EMBL/GenBank/DDBJ whole genome shotgun (WGS) entry which is preliminary data.</text>
</comment>
<organism evidence="1 2">
    <name type="scientific">Leptospira borgpetersenii serovar Javanica str. UI 09931</name>
    <dbReference type="NCBI Taxonomy" id="1049767"/>
    <lineage>
        <taxon>Bacteria</taxon>
        <taxon>Pseudomonadati</taxon>
        <taxon>Spirochaetota</taxon>
        <taxon>Spirochaetia</taxon>
        <taxon>Leptospirales</taxon>
        <taxon>Leptospiraceae</taxon>
        <taxon>Leptospira</taxon>
    </lineage>
</organism>
<sequence>MHVKRHQVILLDPTGVRSCALEIDISESDNVILSEAYDKILKATIGITLYMKNFKELE</sequence>
<proteinExistence type="predicted"/>